<dbReference type="EMBL" id="JACBGI020000043">
    <property type="protein sequence ID" value="MBF6059109.1"/>
    <property type="molecule type" value="Genomic_DNA"/>
</dbReference>
<feature type="transmembrane region" description="Helical" evidence="1">
    <location>
        <begin position="135"/>
        <end position="157"/>
    </location>
</feature>
<evidence type="ECO:0000256" key="1">
    <source>
        <dbReference type="SAM" id="Phobius"/>
    </source>
</evidence>
<proteinExistence type="predicted"/>
<feature type="transmembrane region" description="Helical" evidence="1">
    <location>
        <begin position="90"/>
        <end position="114"/>
    </location>
</feature>
<dbReference type="Pfam" id="PF14340">
    <property type="entry name" value="DUF4395"/>
    <property type="match status" value="1"/>
</dbReference>
<accession>A0ABS0C061</accession>
<keyword evidence="1" id="KW-0472">Membrane</keyword>
<keyword evidence="1" id="KW-1133">Transmembrane helix</keyword>
<feature type="transmembrane region" description="Helical" evidence="1">
    <location>
        <begin position="31"/>
        <end position="54"/>
    </location>
</feature>
<dbReference type="Proteomes" id="UP001193680">
    <property type="component" value="Unassembled WGS sequence"/>
</dbReference>
<feature type="domain" description="DUF4395" evidence="2">
    <location>
        <begin position="83"/>
        <end position="210"/>
    </location>
</feature>
<reference evidence="3 4" key="1">
    <citation type="submission" date="2020-11" db="EMBL/GenBank/DDBJ databases">
        <title>Sulfur oxidizing isolate from Hospital Hole Sinkhole.</title>
        <authorList>
            <person name="Scott K.M."/>
        </authorList>
    </citation>
    <scope>NUCLEOTIDE SEQUENCE [LARGE SCALE GENOMIC DNA]</scope>
    <source>
        <strain evidence="3 4">HH1</strain>
    </source>
</reference>
<protein>
    <submittedName>
        <fullName evidence="3">DUF4395 domain-containing protein</fullName>
    </submittedName>
</protein>
<organism evidence="3 4">
    <name type="scientific">Thiomicrorhabdus heinhorstiae</name>
    <dbReference type="NCBI Taxonomy" id="2748010"/>
    <lineage>
        <taxon>Bacteria</taxon>
        <taxon>Pseudomonadati</taxon>
        <taxon>Pseudomonadota</taxon>
        <taxon>Gammaproteobacteria</taxon>
        <taxon>Thiotrichales</taxon>
        <taxon>Piscirickettsiaceae</taxon>
        <taxon>Thiomicrorhabdus</taxon>
    </lineage>
</organism>
<comment type="caution">
    <text evidence="3">The sequence shown here is derived from an EMBL/GenBank/DDBJ whole genome shotgun (WGS) entry which is preliminary data.</text>
</comment>
<keyword evidence="1" id="KW-0812">Transmembrane</keyword>
<evidence type="ECO:0000313" key="3">
    <source>
        <dbReference type="EMBL" id="MBF6059109.1"/>
    </source>
</evidence>
<gene>
    <name evidence="3" type="ORF">H8792_012205</name>
</gene>
<evidence type="ECO:0000313" key="4">
    <source>
        <dbReference type="Proteomes" id="UP001193680"/>
    </source>
</evidence>
<feature type="transmembrane region" description="Helical" evidence="1">
    <location>
        <begin position="177"/>
        <end position="203"/>
    </location>
</feature>
<name>A0ABS0C061_9GAMM</name>
<evidence type="ECO:0000259" key="2">
    <source>
        <dbReference type="Pfam" id="PF14340"/>
    </source>
</evidence>
<dbReference type="InterPro" id="IPR025508">
    <property type="entry name" value="DUF4395"/>
</dbReference>
<sequence length="248" mass="28952">MFNVFKNLWFRNPREQDIFINDIAVRIRAGLLLFIPIYMSFTLYDAVFGTHWVVDGNTAVDTYDTDWDDNIIYAVNAIKRTYDYTVQTWVLWYALFEMIAGMFVFTSRFSPTILIASILASKQEPKWKPLVPKRFAWSLGSTFIIVCLVFFNPDVVAEWINSLFGTNLPTTFNYMPYWIPLILVWVCLGFMWMETVLGFCVGCKIHSLLVMMKVLDEPCEACGNIDWDEIRRKNEERLKREAEAAGNH</sequence>
<keyword evidence="4" id="KW-1185">Reference proteome</keyword>